<name>A0ABX7B267_9PROT</name>
<dbReference type="Pfam" id="PF13193">
    <property type="entry name" value="AMP-binding_C"/>
    <property type="match status" value="1"/>
</dbReference>
<dbReference type="InterPro" id="IPR000873">
    <property type="entry name" value="AMP-dep_synth/lig_dom"/>
</dbReference>
<gene>
    <name evidence="3" type="ORF">IGS68_20605</name>
</gene>
<sequence length="412" mass="43355">MAGEAGEFGSGGSWWSDDPTLARFVVDLIAGEFTRLRPGSQAFADRPGGEAWRNGPIEADSLEMLQLSAALAEALDLAAAPGTADYLPGRRTFGGLLDICRSALPRCGSHITFRTSGSTGAPKPCRHRLADLEQEAAFLRTLFPGRRRILAAVPCHHIYGFLMTILAAAREGGTRLPVVDIRGLAPAALAGLAMPGDLIVGHPAFWSAFVRGGAALPAGVQGSVSTAPCPAGTARGAVGAGLDRLVELYGSSETAGIGWRDDPADGFRPMPHWRRVGDAVLRRTYADGTEGDAAAPDRLDWTADGRFRVAGRLDGMVQVGGVNVSPEHVGRRLREHPWVADAAVRLMGPAEGDRLKAFIVPAPGAPAGPELHRALTGWIDRNLTVPERPRALTCGPSLPSDALGKDADWTVA</sequence>
<accession>A0ABX7B267</accession>
<feature type="domain" description="AMP-binding enzyme C-terminal" evidence="2">
    <location>
        <begin position="333"/>
        <end position="405"/>
    </location>
</feature>
<dbReference type="EMBL" id="CP067420">
    <property type="protein sequence ID" value="QQP88422.1"/>
    <property type="molecule type" value="Genomic_DNA"/>
</dbReference>
<dbReference type="SUPFAM" id="SSF56801">
    <property type="entry name" value="Acetyl-CoA synthetase-like"/>
    <property type="match status" value="1"/>
</dbReference>
<dbReference type="Gene3D" id="3.30.300.30">
    <property type="match status" value="1"/>
</dbReference>
<dbReference type="Pfam" id="PF00501">
    <property type="entry name" value="AMP-binding"/>
    <property type="match status" value="1"/>
</dbReference>
<feature type="domain" description="AMP-dependent synthetase/ligase" evidence="1">
    <location>
        <begin position="115"/>
        <end position="261"/>
    </location>
</feature>
<dbReference type="PANTHER" id="PTHR43767">
    <property type="entry name" value="LONG-CHAIN-FATTY-ACID--COA LIGASE"/>
    <property type="match status" value="1"/>
</dbReference>
<dbReference type="InterPro" id="IPR025110">
    <property type="entry name" value="AMP-bd_C"/>
</dbReference>
<evidence type="ECO:0000313" key="3">
    <source>
        <dbReference type="EMBL" id="QQP88422.1"/>
    </source>
</evidence>
<evidence type="ECO:0000313" key="4">
    <source>
        <dbReference type="Proteomes" id="UP000595197"/>
    </source>
</evidence>
<dbReference type="InterPro" id="IPR050237">
    <property type="entry name" value="ATP-dep_AMP-bd_enzyme"/>
</dbReference>
<dbReference type="RefSeq" id="WP_201073299.1">
    <property type="nucleotide sequence ID" value="NZ_CP067420.1"/>
</dbReference>
<dbReference type="Proteomes" id="UP000595197">
    <property type="component" value="Chromosome"/>
</dbReference>
<keyword evidence="4" id="KW-1185">Reference proteome</keyword>
<dbReference type="InterPro" id="IPR045851">
    <property type="entry name" value="AMP-bd_C_sf"/>
</dbReference>
<proteinExistence type="predicted"/>
<protein>
    <submittedName>
        <fullName evidence="3">AMP-binding protein</fullName>
    </submittedName>
</protein>
<organism evidence="3 4">
    <name type="scientific">Skermanella cutis</name>
    <dbReference type="NCBI Taxonomy" id="2775420"/>
    <lineage>
        <taxon>Bacteria</taxon>
        <taxon>Pseudomonadati</taxon>
        <taxon>Pseudomonadota</taxon>
        <taxon>Alphaproteobacteria</taxon>
        <taxon>Rhodospirillales</taxon>
        <taxon>Azospirillaceae</taxon>
        <taxon>Skermanella</taxon>
    </lineage>
</organism>
<evidence type="ECO:0000259" key="1">
    <source>
        <dbReference type="Pfam" id="PF00501"/>
    </source>
</evidence>
<dbReference type="InterPro" id="IPR042099">
    <property type="entry name" value="ANL_N_sf"/>
</dbReference>
<dbReference type="Gene3D" id="3.40.50.12780">
    <property type="entry name" value="N-terminal domain of ligase-like"/>
    <property type="match status" value="1"/>
</dbReference>
<reference evidence="3" key="1">
    <citation type="submission" date="2021-02" db="EMBL/GenBank/DDBJ databases">
        <title>Skermanella TT6 skin isolate.</title>
        <authorList>
            <person name="Lee K."/>
            <person name="Ganzorig M."/>
        </authorList>
    </citation>
    <scope>NUCLEOTIDE SEQUENCE</scope>
    <source>
        <strain evidence="3">TT6</strain>
    </source>
</reference>
<evidence type="ECO:0000259" key="2">
    <source>
        <dbReference type="Pfam" id="PF13193"/>
    </source>
</evidence>
<dbReference type="PANTHER" id="PTHR43767:SF1">
    <property type="entry name" value="NONRIBOSOMAL PEPTIDE SYNTHASE PES1 (EUROFUNG)-RELATED"/>
    <property type="match status" value="1"/>
</dbReference>